<reference evidence="1" key="1">
    <citation type="journal article" date="2021" name="Proc. Natl. Acad. Sci. U.S.A.">
        <title>A Catalog of Tens of Thousands of Viruses from Human Metagenomes Reveals Hidden Associations with Chronic Diseases.</title>
        <authorList>
            <person name="Tisza M.J."/>
            <person name="Buck C.B."/>
        </authorList>
    </citation>
    <scope>NUCLEOTIDE SEQUENCE</scope>
    <source>
        <strain evidence="1">CtXXl13</strain>
    </source>
</reference>
<dbReference type="InterPro" id="IPR027417">
    <property type="entry name" value="P-loop_NTPase"/>
</dbReference>
<evidence type="ECO:0000313" key="1">
    <source>
        <dbReference type="EMBL" id="DAF63239.1"/>
    </source>
</evidence>
<proteinExistence type="predicted"/>
<accession>A0A8S5TJQ8</accession>
<sequence>MSNRIKKYKNKYYDFATSNASFVRLAKDLKTIGVNNWYFMLEIVDYSLININPHACDENGKSTLTKEQISRVITECIVNPWYFLREVVIIKEAGAATGVRYKANRGNIAQAWCILHNLDSWLNLPRQQGKTISALAIESYIYNFGTANSSFIFINKDSELAKANLRRTGDIIDALPEYMRFKSYVEEDGKVVKARNNATMYRHPVNNNTIIVKPKATSYDSALSIARGLSASILHFDEPEFTPYIDVIVENSVSTFETSHRKSLENHAISARIFTCTPGDLDTKPGVAAQSILDKTVKWHDSFYDKTYTEIKELLDANRSNGILYIEYHYNQIGLTDEWLKNISDKIGNMLTVRREILLQRMHGSDLSPYPRESIEFIMSSKHEPVDQLFINEYFMFDIYEPLKRNIPYIVGIDCSTGTSSDNNAITILNPYTVRPVAEFKSPYIGETDYENLIETLVLEYIPRAIVCIERNHVGDSIIDHLLNKSRIANNLYFDRDRDLVEAKMREAETVESMLKAKSKIKTTYGVYTSGKSRETMFAILSRRIEENNEDFVTAYIIDDIAGLIRTPSGKIEARPGGHDDNIMSYLIAMYIYTHGNNLAYFGFYKTDLYEGFEENQGIITSERARGVLPNEVVVSMEDEEEKERILNYEDILRNAIANSQQDSMKLHRSNMDSDNHFDNTPNGIVEDDYTEELDMGIFDTLNGF</sequence>
<dbReference type="Gene3D" id="3.40.50.300">
    <property type="entry name" value="P-loop containing nucleotide triphosphate hydrolases"/>
    <property type="match status" value="1"/>
</dbReference>
<protein>
    <submittedName>
        <fullName evidence="1">Large terminase</fullName>
    </submittedName>
</protein>
<organism evidence="1">
    <name type="scientific">Myoviridae sp. ctXXl13</name>
    <dbReference type="NCBI Taxonomy" id="2827691"/>
    <lineage>
        <taxon>Viruses</taxon>
        <taxon>Duplodnaviria</taxon>
        <taxon>Heunggongvirae</taxon>
        <taxon>Uroviricota</taxon>
        <taxon>Caudoviricetes</taxon>
    </lineage>
</organism>
<dbReference type="EMBL" id="BK032836">
    <property type="protein sequence ID" value="DAF63239.1"/>
    <property type="molecule type" value="Genomic_DNA"/>
</dbReference>
<dbReference type="Gene3D" id="3.30.420.240">
    <property type="match status" value="1"/>
</dbReference>
<name>A0A8S5TJQ8_9CAUD</name>